<protein>
    <submittedName>
        <fullName evidence="2">Uncharacterized protein</fullName>
    </submittedName>
</protein>
<reference evidence="2" key="1">
    <citation type="journal article" date="2023" name="Science">
        <title>Genome structures resolve the early diversification of teleost fishes.</title>
        <authorList>
            <person name="Parey E."/>
            <person name="Louis A."/>
            <person name="Montfort J."/>
            <person name="Bouchez O."/>
            <person name="Roques C."/>
            <person name="Iampietro C."/>
            <person name="Lluch J."/>
            <person name="Castinel A."/>
            <person name="Donnadieu C."/>
            <person name="Desvignes T."/>
            <person name="Floi Bucao C."/>
            <person name="Jouanno E."/>
            <person name="Wen M."/>
            <person name="Mejri S."/>
            <person name="Dirks R."/>
            <person name="Jansen H."/>
            <person name="Henkel C."/>
            <person name="Chen W.J."/>
            <person name="Zahm M."/>
            <person name="Cabau C."/>
            <person name="Klopp C."/>
            <person name="Thompson A.W."/>
            <person name="Robinson-Rechavi M."/>
            <person name="Braasch I."/>
            <person name="Lecointre G."/>
            <person name="Bobe J."/>
            <person name="Postlethwait J.H."/>
            <person name="Berthelot C."/>
            <person name="Roest Crollius H."/>
            <person name="Guiguen Y."/>
        </authorList>
    </citation>
    <scope>NUCLEOTIDE SEQUENCE</scope>
    <source>
        <strain evidence="2">NC1722</strain>
    </source>
</reference>
<gene>
    <name evidence="2" type="ORF">AAFF_G00341880</name>
</gene>
<feature type="region of interest" description="Disordered" evidence="1">
    <location>
        <begin position="1"/>
        <end position="22"/>
    </location>
</feature>
<evidence type="ECO:0000256" key="1">
    <source>
        <dbReference type="SAM" id="MobiDB-lite"/>
    </source>
</evidence>
<organism evidence="2 3">
    <name type="scientific">Aldrovandia affinis</name>
    <dbReference type="NCBI Taxonomy" id="143900"/>
    <lineage>
        <taxon>Eukaryota</taxon>
        <taxon>Metazoa</taxon>
        <taxon>Chordata</taxon>
        <taxon>Craniata</taxon>
        <taxon>Vertebrata</taxon>
        <taxon>Euteleostomi</taxon>
        <taxon>Actinopterygii</taxon>
        <taxon>Neopterygii</taxon>
        <taxon>Teleostei</taxon>
        <taxon>Notacanthiformes</taxon>
        <taxon>Halosauridae</taxon>
        <taxon>Aldrovandia</taxon>
    </lineage>
</organism>
<evidence type="ECO:0000313" key="3">
    <source>
        <dbReference type="Proteomes" id="UP001221898"/>
    </source>
</evidence>
<dbReference type="AlphaFoldDB" id="A0AAD7WPN7"/>
<dbReference type="Proteomes" id="UP001221898">
    <property type="component" value="Unassembled WGS sequence"/>
</dbReference>
<proteinExistence type="predicted"/>
<sequence length="212" mass="23270">MACTLRDEESGSDRGPLNRTRRLCLTHPTPSKACNPPRLSDSLSPAVVIPTGLLSERGLRVAYIHLWRSWNGMDIPCPSTLGENLLPPMVGFQMKQSSVLKYGHKCPDETEHLSSGFDDRSLLIVRERLGAVVWKALYYREGHQTGRLALPSPPLGVGGARRPSWQSAPRGAPDTRTPTELSRLRLINRRQLAPSPLLSPLIPAGSLPAHPP</sequence>
<evidence type="ECO:0000313" key="2">
    <source>
        <dbReference type="EMBL" id="KAJ8404415.1"/>
    </source>
</evidence>
<dbReference type="EMBL" id="JAINUG010000054">
    <property type="protein sequence ID" value="KAJ8404415.1"/>
    <property type="molecule type" value="Genomic_DNA"/>
</dbReference>
<feature type="region of interest" description="Disordered" evidence="1">
    <location>
        <begin position="150"/>
        <end position="179"/>
    </location>
</feature>
<feature type="compositionally biased region" description="Basic and acidic residues" evidence="1">
    <location>
        <begin position="1"/>
        <end position="12"/>
    </location>
</feature>
<name>A0AAD7WPN7_9TELE</name>
<keyword evidence="3" id="KW-1185">Reference proteome</keyword>
<comment type="caution">
    <text evidence="2">The sequence shown here is derived from an EMBL/GenBank/DDBJ whole genome shotgun (WGS) entry which is preliminary data.</text>
</comment>
<accession>A0AAD7WPN7</accession>